<keyword evidence="1" id="KW-0489">Methyltransferase</keyword>
<dbReference type="Gene3D" id="3.40.50.150">
    <property type="entry name" value="Vaccinia Virus protein VP39"/>
    <property type="match status" value="1"/>
</dbReference>
<dbReference type="OrthoDB" id="9816564at2"/>
<organism evidence="1 2">
    <name type="scientific">Syntrophotalea acetylenica</name>
    <name type="common">Pelobacter acetylenicus</name>
    <dbReference type="NCBI Taxonomy" id="29542"/>
    <lineage>
        <taxon>Bacteria</taxon>
        <taxon>Pseudomonadati</taxon>
        <taxon>Thermodesulfobacteriota</taxon>
        <taxon>Desulfuromonadia</taxon>
        <taxon>Desulfuromonadales</taxon>
        <taxon>Syntrophotaleaceae</taxon>
        <taxon>Syntrophotalea</taxon>
    </lineage>
</organism>
<dbReference type="Pfam" id="PF13489">
    <property type="entry name" value="Methyltransf_23"/>
    <property type="match status" value="1"/>
</dbReference>
<dbReference type="SUPFAM" id="SSF53335">
    <property type="entry name" value="S-adenosyl-L-methionine-dependent methyltransferases"/>
    <property type="match status" value="1"/>
</dbReference>
<keyword evidence="1" id="KW-0808">Transferase</keyword>
<dbReference type="EMBL" id="CP015518">
    <property type="protein sequence ID" value="APG25601.1"/>
    <property type="molecule type" value="Genomic_DNA"/>
</dbReference>
<protein>
    <submittedName>
        <fullName evidence="1">Methyltransferase</fullName>
    </submittedName>
</protein>
<dbReference type="Proteomes" id="UP000182264">
    <property type="component" value="Chromosome"/>
</dbReference>
<dbReference type="GO" id="GO:0008168">
    <property type="term" value="F:methyltransferase activity"/>
    <property type="evidence" value="ECO:0007669"/>
    <property type="project" value="UniProtKB-KW"/>
</dbReference>
<dbReference type="STRING" id="29542.A6070_05675"/>
<keyword evidence="2" id="KW-1185">Reference proteome</keyword>
<proteinExistence type="predicted"/>
<accession>A0A1L3GI59</accession>
<name>A0A1L3GI59_SYNAC</name>
<dbReference type="AlphaFoldDB" id="A0A1L3GI59"/>
<dbReference type="KEGG" id="pace:A6070_05675"/>
<reference evidence="1 2" key="1">
    <citation type="journal article" date="2017" name="Genome Announc.">
        <title>Complete Genome Sequences of Two Acetylene-Fermenting Pelobacter acetylenicus Strains.</title>
        <authorList>
            <person name="Sutton J.M."/>
            <person name="Baesman S.M."/>
            <person name="Fierst J.L."/>
            <person name="Poret-Peterson A.T."/>
            <person name="Oremland R.S."/>
            <person name="Dunlap D.S."/>
            <person name="Akob D.M."/>
        </authorList>
    </citation>
    <scope>NUCLEOTIDE SEQUENCE [LARGE SCALE GENOMIC DNA]</scope>
    <source>
        <strain evidence="1 2">DSM 3247</strain>
    </source>
</reference>
<dbReference type="InterPro" id="IPR029063">
    <property type="entry name" value="SAM-dependent_MTases_sf"/>
</dbReference>
<gene>
    <name evidence="1" type="ORF">A7E75_11645</name>
</gene>
<dbReference type="GO" id="GO:0032259">
    <property type="term" value="P:methylation"/>
    <property type="evidence" value="ECO:0007669"/>
    <property type="project" value="UniProtKB-KW"/>
</dbReference>
<evidence type="ECO:0000313" key="2">
    <source>
        <dbReference type="Proteomes" id="UP000182264"/>
    </source>
</evidence>
<sequence length="231" mass="26373">MPKGVHFPSAEYPLSIDCPLCRHGHTDFYHRDERRSYRQCRRCDLVFVPPADRLSPAEEKAHYDLHENDPSDRGYRRFLSRLFEPMRERVPVPARGLDFGSGPGPTLSLMFAEAGYDMALYDPYYAADSGVLQGRYDFITASEVAEHLYRPGAVLAQLHGLLRPGGWLGLMTKLICDRAAFATWHYRRDPTHVCFFSSRTLAWWAEQAGCDIFFIGQDVILLHKPLSSAFT</sequence>
<evidence type="ECO:0000313" key="1">
    <source>
        <dbReference type="EMBL" id="APG25601.1"/>
    </source>
</evidence>